<dbReference type="PROSITE" id="PS50262">
    <property type="entry name" value="G_PROTEIN_RECEP_F1_2"/>
    <property type="match status" value="1"/>
</dbReference>
<evidence type="ECO:0000256" key="5">
    <source>
        <dbReference type="SAM" id="Phobius"/>
    </source>
</evidence>
<dbReference type="InterPro" id="IPR052954">
    <property type="entry name" value="GPCR-Ligand_Int"/>
</dbReference>
<dbReference type="InterPro" id="IPR017452">
    <property type="entry name" value="GPCR_Rhodpsn_7TM"/>
</dbReference>
<dbReference type="PANTHER" id="PTHR46641">
    <property type="entry name" value="FMRFAMIDE RECEPTOR-RELATED"/>
    <property type="match status" value="1"/>
</dbReference>
<feature type="transmembrane region" description="Helical" evidence="5">
    <location>
        <begin position="339"/>
        <end position="362"/>
    </location>
</feature>
<feature type="transmembrane region" description="Helical" evidence="5">
    <location>
        <begin position="132"/>
        <end position="160"/>
    </location>
</feature>
<feature type="transmembrane region" description="Helical" evidence="5">
    <location>
        <begin position="6"/>
        <end position="29"/>
    </location>
</feature>
<dbReference type="EMBL" id="JBJKFK010000154">
    <property type="protein sequence ID" value="KAL3319245.1"/>
    <property type="molecule type" value="Genomic_DNA"/>
</dbReference>
<dbReference type="InterPro" id="IPR000276">
    <property type="entry name" value="GPCR_Rhodpsn"/>
</dbReference>
<organism evidence="7 8">
    <name type="scientific">Cichlidogyrus casuarinus</name>
    <dbReference type="NCBI Taxonomy" id="1844966"/>
    <lineage>
        <taxon>Eukaryota</taxon>
        <taxon>Metazoa</taxon>
        <taxon>Spiralia</taxon>
        <taxon>Lophotrochozoa</taxon>
        <taxon>Platyhelminthes</taxon>
        <taxon>Monogenea</taxon>
        <taxon>Monopisthocotylea</taxon>
        <taxon>Dactylogyridea</taxon>
        <taxon>Ancyrocephalidae</taxon>
        <taxon>Cichlidogyrus</taxon>
    </lineage>
</organism>
<keyword evidence="3 5" id="KW-1133">Transmembrane helix</keyword>
<proteinExistence type="predicted"/>
<keyword evidence="8" id="KW-1185">Reference proteome</keyword>
<dbReference type="SUPFAM" id="SSF81321">
    <property type="entry name" value="Family A G protein-coupled receptor-like"/>
    <property type="match status" value="1"/>
</dbReference>
<gene>
    <name evidence="7" type="ORF">Ciccas_002084</name>
</gene>
<dbReference type="PANTHER" id="PTHR46641:SF2">
    <property type="entry name" value="FMRFAMIDE RECEPTOR"/>
    <property type="match status" value="1"/>
</dbReference>
<evidence type="ECO:0000256" key="4">
    <source>
        <dbReference type="ARBA" id="ARBA00023136"/>
    </source>
</evidence>
<evidence type="ECO:0000256" key="1">
    <source>
        <dbReference type="ARBA" id="ARBA00004370"/>
    </source>
</evidence>
<dbReference type="Gene3D" id="1.20.1070.10">
    <property type="entry name" value="Rhodopsin 7-helix transmembrane proteins"/>
    <property type="match status" value="1"/>
</dbReference>
<keyword evidence="2 5" id="KW-0812">Transmembrane</keyword>
<accession>A0ABD2QI81</accession>
<dbReference type="Proteomes" id="UP001626550">
    <property type="component" value="Unassembled WGS sequence"/>
</dbReference>
<name>A0ABD2QI81_9PLAT</name>
<dbReference type="AlphaFoldDB" id="A0ABD2QI81"/>
<feature type="transmembrane region" description="Helical" evidence="5">
    <location>
        <begin position="87"/>
        <end position="112"/>
    </location>
</feature>
<evidence type="ECO:0000256" key="2">
    <source>
        <dbReference type="ARBA" id="ARBA00022692"/>
    </source>
</evidence>
<evidence type="ECO:0000256" key="3">
    <source>
        <dbReference type="ARBA" id="ARBA00022989"/>
    </source>
</evidence>
<feature type="transmembrane region" description="Helical" evidence="5">
    <location>
        <begin position="246"/>
        <end position="270"/>
    </location>
</feature>
<evidence type="ECO:0000259" key="6">
    <source>
        <dbReference type="PROSITE" id="PS50262"/>
    </source>
</evidence>
<dbReference type="GO" id="GO:0016020">
    <property type="term" value="C:membrane"/>
    <property type="evidence" value="ECO:0007669"/>
    <property type="project" value="UniProtKB-SubCell"/>
</dbReference>
<protein>
    <recommendedName>
        <fullName evidence="6">G-protein coupled receptors family 1 profile domain-containing protein</fullName>
    </recommendedName>
</protein>
<sequence length="434" mass="49182">MPLFIITISLAFIGAFLNLTSFLIFILVVRRGRRNTLSFQAPKPVEYQVPMAEQSKKSKTGHGSRSISGIITQPGRVLQPIGSPRSIFGLLLCHLSMVEFLFCSSSCLYNIFFILFCFQRTPILSLHLAQGIAYSIFVGVFIFYRTCLVARNMLIAYIAWRRHRAVIDPLGMHRLDTEKQVTLRLCLLYFLCCIMTLPRVQELYYEICAKKSDPSQDDVYLIQTLRPELEDASKLMLYSLFFFKHAYFVLTSIIPLCVILPCSASLLWNLRKRRRQARRLWVHTEGGKMRFSVKTCEQFNANSKASGSAMHDSALKRLNPNGAVSLLTRGGSTASTTRTVVILGATFILLESPIAILAFLNMATEERYSAWVGGSVILNFVDSVLNFFIYYNSVVLFRKSLLSVICCPIKVQFNWRPKSTIPETRASRTSSSFS</sequence>
<dbReference type="Pfam" id="PF00001">
    <property type="entry name" value="7tm_1"/>
    <property type="match status" value="1"/>
</dbReference>
<evidence type="ECO:0000313" key="7">
    <source>
        <dbReference type="EMBL" id="KAL3319245.1"/>
    </source>
</evidence>
<keyword evidence="4 5" id="KW-0472">Membrane</keyword>
<evidence type="ECO:0000313" key="8">
    <source>
        <dbReference type="Proteomes" id="UP001626550"/>
    </source>
</evidence>
<feature type="domain" description="G-protein coupled receptors family 1 profile" evidence="6">
    <location>
        <begin position="63"/>
        <end position="390"/>
    </location>
</feature>
<comment type="caution">
    <text evidence="7">The sequence shown here is derived from an EMBL/GenBank/DDBJ whole genome shotgun (WGS) entry which is preliminary data.</text>
</comment>
<feature type="transmembrane region" description="Helical" evidence="5">
    <location>
        <begin position="368"/>
        <end position="391"/>
    </location>
</feature>
<feature type="transmembrane region" description="Helical" evidence="5">
    <location>
        <begin position="181"/>
        <end position="197"/>
    </location>
</feature>
<reference evidence="7 8" key="1">
    <citation type="submission" date="2024-11" db="EMBL/GenBank/DDBJ databases">
        <title>Adaptive evolution of stress response genes in parasites aligns with host niche diversity.</title>
        <authorList>
            <person name="Hahn C."/>
            <person name="Resl P."/>
        </authorList>
    </citation>
    <scope>NUCLEOTIDE SEQUENCE [LARGE SCALE GENOMIC DNA]</scope>
    <source>
        <strain evidence="7">EGGRZ-B1_66</strain>
        <tissue evidence="7">Body</tissue>
    </source>
</reference>
<comment type="subcellular location">
    <subcellularLocation>
        <location evidence="1">Membrane</location>
    </subcellularLocation>
</comment>